<dbReference type="Gene3D" id="3.40.50.720">
    <property type="entry name" value="NAD(P)-binding Rossmann-like Domain"/>
    <property type="match status" value="1"/>
</dbReference>
<evidence type="ECO:0000256" key="1">
    <source>
        <dbReference type="ARBA" id="ARBA00006484"/>
    </source>
</evidence>
<comment type="caution">
    <text evidence="3">The sequence shown here is derived from an EMBL/GenBank/DDBJ whole genome shotgun (WGS) entry which is preliminary data.</text>
</comment>
<dbReference type="PANTHER" id="PTHR24320:SF148">
    <property type="entry name" value="NAD(P)-BINDING ROSSMANN-FOLD SUPERFAMILY PROTEIN"/>
    <property type="match status" value="1"/>
</dbReference>
<keyword evidence="2" id="KW-0560">Oxidoreductase</keyword>
<keyword evidence="4" id="KW-1185">Reference proteome</keyword>
<evidence type="ECO:0000313" key="3">
    <source>
        <dbReference type="EMBL" id="KAF7298695.1"/>
    </source>
</evidence>
<evidence type="ECO:0000256" key="2">
    <source>
        <dbReference type="ARBA" id="ARBA00023002"/>
    </source>
</evidence>
<evidence type="ECO:0000313" key="4">
    <source>
        <dbReference type="Proteomes" id="UP000636479"/>
    </source>
</evidence>
<dbReference type="OrthoDB" id="9876299at2759"/>
<gene>
    <name evidence="3" type="ORF">MIND_00816900</name>
</gene>
<dbReference type="AlphaFoldDB" id="A0A8H6SH41"/>
<protein>
    <recommendedName>
        <fullName evidence="5">Short-chain dehydrogenase/reductase</fullName>
    </recommendedName>
</protein>
<dbReference type="InterPro" id="IPR036291">
    <property type="entry name" value="NAD(P)-bd_dom_sf"/>
</dbReference>
<evidence type="ECO:0008006" key="5">
    <source>
        <dbReference type="Google" id="ProtNLM"/>
    </source>
</evidence>
<sequence>MTTTLKTLVATGCSSGLGFEAIKQLLTKQPPLSPSISLSTVLLGVRNTVSTTAAFASAGVLPSPTILPLELSDLSSVKRFAADTLERLGSQPLDYLLLNAANAYPVERKSKYGDWCEQYIVNHLSQHYLIHLLREKLLASKTRIVFVSSGAIRMVSDPDALESQLKGVPGPSFVENTYPHTKFTQLLNAHYWRRSLSPTCVVVAVSPGLVPTTGLTREANFNLPANSPDARSISVGATSILQALVRSDFPEDADRIFLTSWGEWWEVSDIAKTVNKDLQDKWSPPKEDIETMISI</sequence>
<reference evidence="3" key="1">
    <citation type="submission" date="2020-05" db="EMBL/GenBank/DDBJ databases">
        <title>Mycena genomes resolve the evolution of fungal bioluminescence.</title>
        <authorList>
            <person name="Tsai I.J."/>
        </authorList>
    </citation>
    <scope>NUCLEOTIDE SEQUENCE</scope>
    <source>
        <strain evidence="3">171206Taipei</strain>
    </source>
</reference>
<dbReference type="Proteomes" id="UP000636479">
    <property type="component" value="Unassembled WGS sequence"/>
</dbReference>
<organism evidence="3 4">
    <name type="scientific">Mycena indigotica</name>
    <dbReference type="NCBI Taxonomy" id="2126181"/>
    <lineage>
        <taxon>Eukaryota</taxon>
        <taxon>Fungi</taxon>
        <taxon>Dikarya</taxon>
        <taxon>Basidiomycota</taxon>
        <taxon>Agaricomycotina</taxon>
        <taxon>Agaricomycetes</taxon>
        <taxon>Agaricomycetidae</taxon>
        <taxon>Agaricales</taxon>
        <taxon>Marasmiineae</taxon>
        <taxon>Mycenaceae</taxon>
        <taxon>Mycena</taxon>
    </lineage>
</organism>
<name>A0A8H6SH41_9AGAR</name>
<dbReference type="RefSeq" id="XP_037218083.1">
    <property type="nucleotide sequence ID" value="XM_037364841.1"/>
</dbReference>
<proteinExistence type="inferred from homology"/>
<comment type="similarity">
    <text evidence="1">Belongs to the short-chain dehydrogenases/reductases (SDR) family.</text>
</comment>
<dbReference type="EMBL" id="JACAZF010000007">
    <property type="protein sequence ID" value="KAF7298695.1"/>
    <property type="molecule type" value="Genomic_DNA"/>
</dbReference>
<dbReference type="GO" id="GO:0016491">
    <property type="term" value="F:oxidoreductase activity"/>
    <property type="evidence" value="ECO:0007669"/>
    <property type="project" value="UniProtKB-KW"/>
</dbReference>
<dbReference type="PANTHER" id="PTHR24320">
    <property type="entry name" value="RETINOL DEHYDROGENASE"/>
    <property type="match status" value="1"/>
</dbReference>
<accession>A0A8H6SH41</accession>
<dbReference type="GeneID" id="59347357"/>
<dbReference type="SUPFAM" id="SSF51735">
    <property type="entry name" value="NAD(P)-binding Rossmann-fold domains"/>
    <property type="match status" value="1"/>
</dbReference>